<dbReference type="SUPFAM" id="SSF52768">
    <property type="entry name" value="Arginase/deacetylase"/>
    <property type="match status" value="1"/>
</dbReference>
<dbReference type="Gene3D" id="3.40.800.20">
    <property type="entry name" value="Histone deacetylase domain"/>
    <property type="match status" value="1"/>
</dbReference>
<reference evidence="2" key="1">
    <citation type="submission" date="2025-08" db="UniProtKB">
        <authorList>
            <consortium name="RefSeq"/>
        </authorList>
    </citation>
    <scope>IDENTIFICATION</scope>
    <source>
        <tissue evidence="2">Muscle</tissue>
    </source>
</reference>
<keyword evidence="1" id="KW-1185">Reference proteome</keyword>
<dbReference type="RefSeq" id="XP_013793309.2">
    <property type="nucleotide sequence ID" value="XM_013937855.2"/>
</dbReference>
<gene>
    <name evidence="2" type="primary">LOC106477266</name>
</gene>
<dbReference type="InterPro" id="IPR037138">
    <property type="entry name" value="His_deacetylse_dom_sf"/>
</dbReference>
<evidence type="ECO:0000313" key="2">
    <source>
        <dbReference type="RefSeq" id="XP_013793309.2"/>
    </source>
</evidence>
<dbReference type="Proteomes" id="UP000694941">
    <property type="component" value="Unplaced"/>
</dbReference>
<accession>A0ABM1C315</accession>
<dbReference type="GeneID" id="106477266"/>
<name>A0ABM1C315_LIMPO</name>
<dbReference type="PANTHER" id="PTHR10625:SF38">
    <property type="entry name" value="HISTONE DEACETYLASE 6, ISOFORM G"/>
    <property type="match status" value="1"/>
</dbReference>
<proteinExistence type="predicted"/>
<sequence>MEVTPAAYSHLLHSLMGLAGGKVCVVLEGGYCIPSLAEGVALSLRTLLGDPCPDIGPVAQPSESVVETILNVIASLRPFWHSLQLQGSYHEKIEETKSTERIRHRPEIHYRGQPKIQETYPTSYFYVNWGEELKTQLEQRVEQLIRQTDLTVPPHRTALAFDERMMKHQNHMERCRFCSL</sequence>
<organism evidence="1 2">
    <name type="scientific">Limulus polyphemus</name>
    <name type="common">Atlantic horseshoe crab</name>
    <dbReference type="NCBI Taxonomy" id="6850"/>
    <lineage>
        <taxon>Eukaryota</taxon>
        <taxon>Metazoa</taxon>
        <taxon>Ecdysozoa</taxon>
        <taxon>Arthropoda</taxon>
        <taxon>Chelicerata</taxon>
        <taxon>Merostomata</taxon>
        <taxon>Xiphosura</taxon>
        <taxon>Limulidae</taxon>
        <taxon>Limulus</taxon>
    </lineage>
</organism>
<evidence type="ECO:0000313" key="1">
    <source>
        <dbReference type="Proteomes" id="UP000694941"/>
    </source>
</evidence>
<dbReference type="PANTHER" id="PTHR10625">
    <property type="entry name" value="HISTONE DEACETYLASE HDAC1-RELATED"/>
    <property type="match status" value="1"/>
</dbReference>
<protein>
    <submittedName>
        <fullName evidence="2">Histone deacetylase 6-like isoform X1</fullName>
    </submittedName>
</protein>
<dbReference type="InterPro" id="IPR023696">
    <property type="entry name" value="Ureohydrolase_dom_sf"/>
</dbReference>